<name>A0A4R4P5F0_9ACTN</name>
<keyword evidence="3" id="KW-1185">Reference proteome</keyword>
<dbReference type="OrthoDB" id="3482593at2"/>
<organism evidence="2 3">
    <name type="scientific">Actinomadura bangladeshensis</name>
    <dbReference type="NCBI Taxonomy" id="453573"/>
    <lineage>
        <taxon>Bacteria</taxon>
        <taxon>Bacillati</taxon>
        <taxon>Actinomycetota</taxon>
        <taxon>Actinomycetes</taxon>
        <taxon>Streptosporangiales</taxon>
        <taxon>Thermomonosporaceae</taxon>
        <taxon>Actinomadura</taxon>
    </lineage>
</organism>
<evidence type="ECO:0000313" key="2">
    <source>
        <dbReference type="EMBL" id="TDC17169.1"/>
    </source>
</evidence>
<keyword evidence="1" id="KW-0732">Signal</keyword>
<gene>
    <name evidence="2" type="ORF">E1284_09975</name>
</gene>
<feature type="signal peptide" evidence="1">
    <location>
        <begin position="1"/>
        <end position="29"/>
    </location>
</feature>
<dbReference type="Proteomes" id="UP000295431">
    <property type="component" value="Unassembled WGS sequence"/>
</dbReference>
<feature type="non-terminal residue" evidence="2">
    <location>
        <position position="169"/>
    </location>
</feature>
<evidence type="ECO:0008006" key="4">
    <source>
        <dbReference type="Google" id="ProtNLM"/>
    </source>
</evidence>
<proteinExistence type="predicted"/>
<accession>A0A4R4P5F0</accession>
<comment type="caution">
    <text evidence="2">The sequence shown here is derived from an EMBL/GenBank/DDBJ whole genome shotgun (WGS) entry which is preliminary data.</text>
</comment>
<dbReference type="AlphaFoldDB" id="A0A4R4P5F0"/>
<evidence type="ECO:0000313" key="3">
    <source>
        <dbReference type="Proteomes" id="UP000295431"/>
    </source>
</evidence>
<protein>
    <recommendedName>
        <fullName evidence="4">DUF11 domain-containing protein</fullName>
    </recommendedName>
</protein>
<dbReference type="EMBL" id="SMJW01000037">
    <property type="protein sequence ID" value="TDC17169.1"/>
    <property type="molecule type" value="Genomic_DNA"/>
</dbReference>
<feature type="chain" id="PRO_5020414070" description="DUF11 domain-containing protein" evidence="1">
    <location>
        <begin position="30"/>
        <end position="169"/>
    </location>
</feature>
<dbReference type="RefSeq" id="WP_131938737.1">
    <property type="nucleotide sequence ID" value="NZ_SMJW01000037.1"/>
</dbReference>
<evidence type="ECO:0000256" key="1">
    <source>
        <dbReference type="SAM" id="SignalP"/>
    </source>
</evidence>
<sequence>MRRGTRWGAIAAGAALAVPLTLVSPAAEAVEDGRRPAVRLLLDLTTAEGTATGRDHALRYTVRVRAEDGVAHGTTLHLTADRPFSWTRHDPGCTRSASGDRLRCAVGDVGERPAARTATLRIPSSAMSTPSAQPLSVVATADASNAPRRMVRAVFAFSSTTPTPTKTPT</sequence>
<reference evidence="2 3" key="1">
    <citation type="submission" date="2019-03" db="EMBL/GenBank/DDBJ databases">
        <title>Draft genome sequences of novel Actinobacteria.</title>
        <authorList>
            <person name="Sahin N."/>
            <person name="Ay H."/>
            <person name="Saygin H."/>
        </authorList>
    </citation>
    <scope>NUCLEOTIDE SEQUENCE [LARGE SCALE GENOMIC DNA]</scope>
    <source>
        <strain evidence="2 3">DSM 45347</strain>
    </source>
</reference>